<dbReference type="EMBL" id="JAGTXO010000059">
    <property type="protein sequence ID" value="KAG8457970.1"/>
    <property type="molecule type" value="Genomic_DNA"/>
</dbReference>
<keyword evidence="8" id="KW-1185">Reference proteome</keyword>
<dbReference type="Pfam" id="PF01063">
    <property type="entry name" value="Aminotran_4"/>
    <property type="match status" value="1"/>
</dbReference>
<name>A0A8J6C5A2_DIALT</name>
<dbReference type="OrthoDB" id="409992at2759"/>
<sequence>MSAACTRSLPLAAALARRGAGARLLGARPGSAPLDWTNLGFEARPVAAYVRYNWKGGAWDDGALQPDGNVTIHALSNALNYGQAVFEGLKALQCKDGSVALFNPRANLARLTAGCARLQMPAPPAELFLKGLERAVAANAAYVPPYGTGGALYLRPLLFGHGAQLGLGAAPEYCLMIAPNPVGAYYSGGLHGVDAIVVEDYDRAAPRGVGAVKAAGNYAPDVLPSRRAKAAGYSVCLYLDARTNTHVEEFSTSNFIGVTKDGTVVTPASPSILPSCTREVVLQAARDLGLKAEHRPVRWDEVRDLAEAAACGTAVVLTPMRSITRGSEVVRFHGFETVQRLFAHISALQAGDAPDPHGYRHVVAL</sequence>
<dbReference type="InterPro" id="IPR036038">
    <property type="entry name" value="Aminotransferase-like"/>
</dbReference>
<reference evidence="7" key="1">
    <citation type="submission" date="2021-05" db="EMBL/GenBank/DDBJ databases">
        <title>The genome of the haptophyte Pavlova lutheri (Diacronema luteri, Pavlovales) - a model for lipid biosynthesis in eukaryotic algae.</title>
        <authorList>
            <person name="Hulatt C.J."/>
            <person name="Posewitz M.C."/>
        </authorList>
    </citation>
    <scope>NUCLEOTIDE SEQUENCE</scope>
    <source>
        <strain evidence="7">NIVA-4/92</strain>
    </source>
</reference>
<dbReference type="InterPro" id="IPR005786">
    <property type="entry name" value="B_amino_transII"/>
</dbReference>
<dbReference type="OMA" id="VGMNAAY"/>
<dbReference type="Proteomes" id="UP000751190">
    <property type="component" value="Unassembled WGS sequence"/>
</dbReference>
<keyword evidence="3" id="KW-0032">Aminotransferase</keyword>
<evidence type="ECO:0000256" key="1">
    <source>
        <dbReference type="ARBA" id="ARBA00001933"/>
    </source>
</evidence>
<feature type="modified residue" description="N6-(pyridoxal phosphate)lysine" evidence="6">
    <location>
        <position position="213"/>
    </location>
</feature>
<protein>
    <recommendedName>
        <fullName evidence="9">Branched-chain-amino-acid transaminase</fullName>
    </recommendedName>
</protein>
<dbReference type="NCBIfam" id="NF009897">
    <property type="entry name" value="PRK13357.1"/>
    <property type="match status" value="1"/>
</dbReference>
<evidence type="ECO:0000313" key="8">
    <source>
        <dbReference type="Proteomes" id="UP000751190"/>
    </source>
</evidence>
<comment type="caution">
    <text evidence="7">The sequence shown here is derived from an EMBL/GenBank/DDBJ whole genome shotgun (WGS) entry which is preliminary data.</text>
</comment>
<dbReference type="InterPro" id="IPR001544">
    <property type="entry name" value="Aminotrans_IV"/>
</dbReference>
<dbReference type="AlphaFoldDB" id="A0A8J6C5A2"/>
<evidence type="ECO:0000256" key="6">
    <source>
        <dbReference type="PIRSR" id="PIRSR006468-1"/>
    </source>
</evidence>
<evidence type="ECO:0000256" key="5">
    <source>
        <dbReference type="ARBA" id="ARBA00022898"/>
    </source>
</evidence>
<keyword evidence="5" id="KW-0663">Pyridoxal phosphate</keyword>
<dbReference type="InterPro" id="IPR043132">
    <property type="entry name" value="BCAT-like_C"/>
</dbReference>
<evidence type="ECO:0000256" key="2">
    <source>
        <dbReference type="ARBA" id="ARBA00009320"/>
    </source>
</evidence>
<dbReference type="GO" id="GO:0009081">
    <property type="term" value="P:branched-chain amino acid metabolic process"/>
    <property type="evidence" value="ECO:0007669"/>
    <property type="project" value="InterPro"/>
</dbReference>
<dbReference type="GO" id="GO:0004084">
    <property type="term" value="F:branched-chain-amino-acid transaminase activity"/>
    <property type="evidence" value="ECO:0007669"/>
    <property type="project" value="InterPro"/>
</dbReference>
<dbReference type="Gene3D" id="3.20.10.10">
    <property type="entry name" value="D-amino Acid Aminotransferase, subunit A, domain 2"/>
    <property type="match status" value="1"/>
</dbReference>
<dbReference type="PANTHER" id="PTHR42825:SF2">
    <property type="entry name" value="BRANCHED-CHAIN-AMINO-ACID AMINOTRANSFERASE 3, CHLOROPLASTIC-RELATED"/>
    <property type="match status" value="1"/>
</dbReference>
<evidence type="ECO:0000256" key="3">
    <source>
        <dbReference type="ARBA" id="ARBA00022576"/>
    </source>
</evidence>
<gene>
    <name evidence="7" type="ORF">KFE25_012641</name>
</gene>
<evidence type="ECO:0008006" key="9">
    <source>
        <dbReference type="Google" id="ProtNLM"/>
    </source>
</evidence>
<dbReference type="PIRSF" id="PIRSF006468">
    <property type="entry name" value="BCAT1"/>
    <property type="match status" value="1"/>
</dbReference>
<dbReference type="SUPFAM" id="SSF56752">
    <property type="entry name" value="D-aminoacid aminotransferase-like PLP-dependent enzymes"/>
    <property type="match status" value="1"/>
</dbReference>
<dbReference type="PANTHER" id="PTHR42825">
    <property type="entry name" value="AMINO ACID AMINOTRANSFERASE"/>
    <property type="match status" value="1"/>
</dbReference>
<keyword evidence="4" id="KW-0808">Transferase</keyword>
<organism evidence="7 8">
    <name type="scientific">Diacronema lutheri</name>
    <name type="common">Unicellular marine alga</name>
    <name type="synonym">Monochrysis lutheri</name>
    <dbReference type="NCBI Taxonomy" id="2081491"/>
    <lineage>
        <taxon>Eukaryota</taxon>
        <taxon>Haptista</taxon>
        <taxon>Haptophyta</taxon>
        <taxon>Pavlovophyceae</taxon>
        <taxon>Pavlovales</taxon>
        <taxon>Pavlovaceae</taxon>
        <taxon>Diacronema</taxon>
    </lineage>
</organism>
<dbReference type="Gene3D" id="3.30.470.10">
    <property type="match status" value="1"/>
</dbReference>
<evidence type="ECO:0000256" key="4">
    <source>
        <dbReference type="ARBA" id="ARBA00022679"/>
    </source>
</evidence>
<comment type="similarity">
    <text evidence="2">Belongs to the class-IV pyridoxal-phosphate-dependent aminotransferase family.</text>
</comment>
<evidence type="ECO:0000313" key="7">
    <source>
        <dbReference type="EMBL" id="KAG8457970.1"/>
    </source>
</evidence>
<dbReference type="NCBIfam" id="TIGR01123">
    <property type="entry name" value="ilvE_II"/>
    <property type="match status" value="1"/>
</dbReference>
<dbReference type="CDD" id="cd01557">
    <property type="entry name" value="BCAT_beta_family"/>
    <property type="match status" value="1"/>
</dbReference>
<dbReference type="InterPro" id="IPR043131">
    <property type="entry name" value="BCAT-like_N"/>
</dbReference>
<comment type="cofactor">
    <cofactor evidence="1">
        <name>pyridoxal 5'-phosphate</name>
        <dbReference type="ChEBI" id="CHEBI:597326"/>
    </cofactor>
</comment>
<accession>A0A8J6C5A2</accession>
<dbReference type="InterPro" id="IPR033939">
    <property type="entry name" value="BCAT_family"/>
</dbReference>
<proteinExistence type="inferred from homology"/>